<dbReference type="AlphaFoldDB" id="A0A843YYT6"/>
<evidence type="ECO:0000313" key="1">
    <source>
        <dbReference type="EMBL" id="MQR27517.1"/>
    </source>
</evidence>
<dbReference type="GO" id="GO:0016301">
    <property type="term" value="F:kinase activity"/>
    <property type="evidence" value="ECO:0007669"/>
    <property type="project" value="UniProtKB-KW"/>
</dbReference>
<reference evidence="1 2" key="1">
    <citation type="submission" date="2019-10" db="EMBL/GenBank/DDBJ databases">
        <title>WGS of Leuconostoc mesenteroides.</title>
        <authorList>
            <person name="Melo Bolivar J."/>
            <person name="Marino-Ramirez L."/>
            <person name="Villamil Diaz L.M."/>
        </authorList>
    </citation>
    <scope>NUCLEOTIDE SEQUENCE [LARGE SCALE GENOMIC DNA]</scope>
    <source>
        <strain evidence="1 2">M11</strain>
    </source>
</reference>
<keyword evidence="1" id="KW-0418">Kinase</keyword>
<protein>
    <submittedName>
        <fullName evidence="1">Galactokinase</fullName>
    </submittedName>
</protein>
<gene>
    <name evidence="1" type="ORF">GFV13_09765</name>
</gene>
<dbReference type="EMBL" id="WIPA01000025">
    <property type="protein sequence ID" value="MQR27517.1"/>
    <property type="molecule type" value="Genomic_DNA"/>
</dbReference>
<keyword evidence="1" id="KW-0808">Transferase</keyword>
<accession>A0A843YYT6</accession>
<sequence length="40" mass="4834">MLTTIKKIIIVKPNKILVKLFTEGFFMNTSDLKRFKVKWY</sequence>
<name>A0A843YYT6_LEUME</name>
<comment type="caution">
    <text evidence="1">The sequence shown here is derived from an EMBL/GenBank/DDBJ whole genome shotgun (WGS) entry which is preliminary data.</text>
</comment>
<proteinExistence type="predicted"/>
<organism evidence="1 2">
    <name type="scientific">Leuconostoc mesenteroides</name>
    <dbReference type="NCBI Taxonomy" id="1245"/>
    <lineage>
        <taxon>Bacteria</taxon>
        <taxon>Bacillati</taxon>
        <taxon>Bacillota</taxon>
        <taxon>Bacilli</taxon>
        <taxon>Lactobacillales</taxon>
        <taxon>Lactobacillaceae</taxon>
        <taxon>Leuconostoc</taxon>
    </lineage>
</organism>
<dbReference type="Proteomes" id="UP000469952">
    <property type="component" value="Unassembled WGS sequence"/>
</dbReference>
<evidence type="ECO:0000313" key="2">
    <source>
        <dbReference type="Proteomes" id="UP000469952"/>
    </source>
</evidence>